<evidence type="ECO:0000313" key="6">
    <source>
        <dbReference type="Proteomes" id="UP001198983"/>
    </source>
</evidence>
<sequence length="254" mass="29784">MEYIVFDLEFNQGFDRKLNKTVSNEKCPFEIIQIGAVKLDSNLEIIDTFNTFVKPHIYREIHPFIKKMTNITNEDVKNAPCFSEAFSMFKSFISNENNILCVWGNGDLKELYRNINYYNLSVDNLSCTYINIQHHASVYFKNPSGKSIGLQNAITLLELNEDKSYHNALNDAYYTSLVFQNIFNDEIETKKYNFDNDDKKKPATKRKVNYDSIFGEFKKILNRDLNKEEKKIIHLAYKMGRRSKSSKEKNNLKD</sequence>
<dbReference type="PANTHER" id="PTHR23044">
    <property type="entry name" value="3'-5' EXONUCLEASE ERI1-RELATED"/>
    <property type="match status" value="1"/>
</dbReference>
<name>A0AAX2ZF12_9FIRM</name>
<dbReference type="EMBL" id="CP081135">
    <property type="protein sequence ID" value="UEL46985.1"/>
    <property type="molecule type" value="Genomic_DNA"/>
</dbReference>
<dbReference type="KEGG" id="tem:JW646_15285"/>
<keyword evidence="2" id="KW-0378">Hydrolase</keyword>
<dbReference type="GO" id="GO:0003676">
    <property type="term" value="F:nucleic acid binding"/>
    <property type="evidence" value="ECO:0007669"/>
    <property type="project" value="InterPro"/>
</dbReference>
<keyword evidence="6" id="KW-1185">Reference proteome</keyword>
<dbReference type="Gene3D" id="3.30.420.10">
    <property type="entry name" value="Ribonuclease H-like superfamily/Ribonuclease H"/>
    <property type="match status" value="1"/>
</dbReference>
<dbReference type="CDD" id="cd06133">
    <property type="entry name" value="ERI-1_3'hExo_like"/>
    <property type="match status" value="1"/>
</dbReference>
<protein>
    <submittedName>
        <fullName evidence="5">Exonuclease domain-containing protein</fullName>
    </submittedName>
</protein>
<dbReference type="SMART" id="SM00479">
    <property type="entry name" value="EXOIII"/>
    <property type="match status" value="1"/>
</dbReference>
<dbReference type="Proteomes" id="UP001198983">
    <property type="component" value="Chromosome"/>
</dbReference>
<accession>A0AAX2ZF12</accession>
<dbReference type="InterPro" id="IPR012337">
    <property type="entry name" value="RNaseH-like_sf"/>
</dbReference>
<gene>
    <name evidence="5" type="ORF">JW646_15285</name>
</gene>
<keyword evidence="1" id="KW-0540">Nuclease</keyword>
<organism evidence="5 6">
    <name type="scientific">Terrisporobacter hibernicus</name>
    <dbReference type="NCBI Taxonomy" id="2813371"/>
    <lineage>
        <taxon>Bacteria</taxon>
        <taxon>Bacillati</taxon>
        <taxon>Bacillota</taxon>
        <taxon>Clostridia</taxon>
        <taxon>Peptostreptococcales</taxon>
        <taxon>Peptostreptococcaceae</taxon>
        <taxon>Terrisporobacter</taxon>
    </lineage>
</organism>
<dbReference type="AlphaFoldDB" id="A0AAX2ZF12"/>
<dbReference type="RefSeq" id="WP_074915618.1">
    <property type="nucleotide sequence ID" value="NZ_CP081135.1"/>
</dbReference>
<reference evidence="5 6" key="1">
    <citation type="journal article" date="2023" name="Int. J. Syst. Evol. Microbiol.">
        <title>Terrisporobacter hibernicus sp. nov., isolated from bovine faeces in Northern Ireland.</title>
        <authorList>
            <person name="Mitchell M."/>
            <person name="Nguyen S.V."/>
            <person name="Connor M."/>
            <person name="Fairley D.J."/>
            <person name="Donoghue O."/>
            <person name="Marshall H."/>
            <person name="Koolman L."/>
            <person name="McMullan G."/>
            <person name="Schaffer K.E."/>
            <person name="McGrath J.W."/>
            <person name="Fanning S."/>
        </authorList>
    </citation>
    <scope>NUCLEOTIDE SEQUENCE [LARGE SCALE GENOMIC DNA]</scope>
    <source>
        <strain evidence="5 6">MCA3</strain>
    </source>
</reference>
<proteinExistence type="predicted"/>
<keyword evidence="3 5" id="KW-0269">Exonuclease</keyword>
<dbReference type="InterPro" id="IPR036397">
    <property type="entry name" value="RNaseH_sf"/>
</dbReference>
<dbReference type="InterPro" id="IPR047201">
    <property type="entry name" value="ERI-1_3'hExo-like"/>
</dbReference>
<evidence type="ECO:0000259" key="4">
    <source>
        <dbReference type="SMART" id="SM00479"/>
    </source>
</evidence>
<dbReference type="InterPro" id="IPR051274">
    <property type="entry name" value="3-5_Exoribonuclease"/>
</dbReference>
<feature type="domain" description="Exonuclease" evidence="4">
    <location>
        <begin position="2"/>
        <end position="188"/>
    </location>
</feature>
<dbReference type="GO" id="GO:0000175">
    <property type="term" value="F:3'-5'-RNA exonuclease activity"/>
    <property type="evidence" value="ECO:0007669"/>
    <property type="project" value="InterPro"/>
</dbReference>
<dbReference type="PANTHER" id="PTHR23044:SF61">
    <property type="entry name" value="3'-5' EXORIBONUCLEASE 1-RELATED"/>
    <property type="match status" value="1"/>
</dbReference>
<dbReference type="Pfam" id="PF00929">
    <property type="entry name" value="RNase_T"/>
    <property type="match status" value="1"/>
</dbReference>
<dbReference type="InterPro" id="IPR013520">
    <property type="entry name" value="Ribonucl_H"/>
</dbReference>
<dbReference type="SUPFAM" id="SSF53098">
    <property type="entry name" value="Ribonuclease H-like"/>
    <property type="match status" value="1"/>
</dbReference>
<evidence type="ECO:0000256" key="3">
    <source>
        <dbReference type="ARBA" id="ARBA00022839"/>
    </source>
</evidence>
<evidence type="ECO:0000256" key="2">
    <source>
        <dbReference type="ARBA" id="ARBA00022801"/>
    </source>
</evidence>
<evidence type="ECO:0000256" key="1">
    <source>
        <dbReference type="ARBA" id="ARBA00022722"/>
    </source>
</evidence>
<evidence type="ECO:0000313" key="5">
    <source>
        <dbReference type="EMBL" id="UEL46985.1"/>
    </source>
</evidence>